<dbReference type="PANTHER" id="PTHR43895">
    <property type="entry name" value="CALCIUM/CALMODULIN-DEPENDENT PROTEIN KINASE KINASE-RELATED"/>
    <property type="match status" value="1"/>
</dbReference>
<dbReference type="PROSITE" id="PS00108">
    <property type="entry name" value="PROTEIN_KINASE_ST"/>
    <property type="match status" value="1"/>
</dbReference>
<dbReference type="AlphaFoldDB" id="D8LQG7"/>
<dbReference type="EMBL" id="FN648818">
    <property type="protein sequence ID" value="CBN78731.1"/>
    <property type="molecule type" value="Genomic_DNA"/>
</dbReference>
<feature type="compositionally biased region" description="Gly residues" evidence="9">
    <location>
        <begin position="774"/>
        <end position="783"/>
    </location>
</feature>
<dbReference type="Gene3D" id="1.10.510.10">
    <property type="entry name" value="Transferase(Phosphotransferase) domain 1"/>
    <property type="match status" value="1"/>
</dbReference>
<dbReference type="OMA" id="PYEYSKV"/>
<proteinExistence type="predicted"/>
<dbReference type="InterPro" id="IPR008271">
    <property type="entry name" value="Ser/Thr_kinase_AS"/>
</dbReference>
<comment type="catalytic activity">
    <reaction evidence="8">
        <text>L-seryl-[protein] + ATP = O-phospho-L-seryl-[protein] + ADP + H(+)</text>
        <dbReference type="Rhea" id="RHEA:17989"/>
        <dbReference type="Rhea" id="RHEA-COMP:9863"/>
        <dbReference type="Rhea" id="RHEA-COMP:11604"/>
        <dbReference type="ChEBI" id="CHEBI:15378"/>
        <dbReference type="ChEBI" id="CHEBI:29999"/>
        <dbReference type="ChEBI" id="CHEBI:30616"/>
        <dbReference type="ChEBI" id="CHEBI:83421"/>
        <dbReference type="ChEBI" id="CHEBI:456216"/>
        <dbReference type="EC" id="2.7.11.1"/>
    </reaction>
</comment>
<feature type="compositionally biased region" description="Basic and acidic residues" evidence="9">
    <location>
        <begin position="586"/>
        <end position="596"/>
    </location>
</feature>
<evidence type="ECO:0000256" key="5">
    <source>
        <dbReference type="ARBA" id="ARBA00022777"/>
    </source>
</evidence>
<evidence type="ECO:0000256" key="1">
    <source>
        <dbReference type="ARBA" id="ARBA00012513"/>
    </source>
</evidence>
<dbReference type="GO" id="GO:0005524">
    <property type="term" value="F:ATP binding"/>
    <property type="evidence" value="ECO:0007669"/>
    <property type="project" value="UniProtKB-KW"/>
</dbReference>
<dbReference type="SMART" id="SM00220">
    <property type="entry name" value="S_TKc"/>
    <property type="match status" value="1"/>
</dbReference>
<protein>
    <recommendedName>
        <fullName evidence="1">non-specific serine/threonine protein kinase</fullName>
        <ecNumber evidence="1">2.7.11.1</ecNumber>
    </recommendedName>
</protein>
<evidence type="ECO:0000256" key="2">
    <source>
        <dbReference type="ARBA" id="ARBA00022527"/>
    </source>
</evidence>
<feature type="compositionally biased region" description="Pro residues" evidence="9">
    <location>
        <begin position="606"/>
        <end position="622"/>
    </location>
</feature>
<evidence type="ECO:0000256" key="8">
    <source>
        <dbReference type="ARBA" id="ARBA00048679"/>
    </source>
</evidence>
<keyword evidence="2" id="KW-0723">Serine/threonine-protein kinase</keyword>
<feature type="region of interest" description="Disordered" evidence="9">
    <location>
        <begin position="361"/>
        <end position="398"/>
    </location>
</feature>
<keyword evidence="5" id="KW-0418">Kinase</keyword>
<feature type="region of interest" description="Disordered" evidence="9">
    <location>
        <begin position="102"/>
        <end position="136"/>
    </location>
</feature>
<dbReference type="EC" id="2.7.11.1" evidence="1"/>
<feature type="compositionally biased region" description="Gly residues" evidence="9">
    <location>
        <begin position="375"/>
        <end position="390"/>
    </location>
</feature>
<dbReference type="InParanoid" id="D8LQG7"/>
<keyword evidence="3" id="KW-0808">Transferase</keyword>
<evidence type="ECO:0000256" key="9">
    <source>
        <dbReference type="SAM" id="MobiDB-lite"/>
    </source>
</evidence>
<keyword evidence="4" id="KW-0547">Nucleotide-binding</keyword>
<reference evidence="11 12" key="1">
    <citation type="journal article" date="2010" name="Nature">
        <title>The Ectocarpus genome and the independent evolution of multicellularity in brown algae.</title>
        <authorList>
            <person name="Cock J.M."/>
            <person name="Sterck L."/>
            <person name="Rouze P."/>
            <person name="Scornet D."/>
            <person name="Allen A.E."/>
            <person name="Amoutzias G."/>
            <person name="Anthouard V."/>
            <person name="Artiguenave F."/>
            <person name="Aury J.M."/>
            <person name="Badger J.H."/>
            <person name="Beszteri B."/>
            <person name="Billiau K."/>
            <person name="Bonnet E."/>
            <person name="Bothwell J.H."/>
            <person name="Bowler C."/>
            <person name="Boyen C."/>
            <person name="Brownlee C."/>
            <person name="Carrano C.J."/>
            <person name="Charrier B."/>
            <person name="Cho G.Y."/>
            <person name="Coelho S.M."/>
            <person name="Collen J."/>
            <person name="Corre E."/>
            <person name="Da Silva C."/>
            <person name="Delage L."/>
            <person name="Delaroque N."/>
            <person name="Dittami S.M."/>
            <person name="Doulbeau S."/>
            <person name="Elias M."/>
            <person name="Farnham G."/>
            <person name="Gachon C.M."/>
            <person name="Gschloessl B."/>
            <person name="Heesch S."/>
            <person name="Jabbari K."/>
            <person name="Jubin C."/>
            <person name="Kawai H."/>
            <person name="Kimura K."/>
            <person name="Kloareg B."/>
            <person name="Kupper F.C."/>
            <person name="Lang D."/>
            <person name="Le Bail A."/>
            <person name="Leblanc C."/>
            <person name="Lerouge P."/>
            <person name="Lohr M."/>
            <person name="Lopez P.J."/>
            <person name="Martens C."/>
            <person name="Maumus F."/>
            <person name="Michel G."/>
            <person name="Miranda-Saavedra D."/>
            <person name="Morales J."/>
            <person name="Moreau H."/>
            <person name="Motomura T."/>
            <person name="Nagasato C."/>
            <person name="Napoli C.A."/>
            <person name="Nelson D.R."/>
            <person name="Nyvall-Collen P."/>
            <person name="Peters A.F."/>
            <person name="Pommier C."/>
            <person name="Potin P."/>
            <person name="Poulain J."/>
            <person name="Quesneville H."/>
            <person name="Read B."/>
            <person name="Rensing S.A."/>
            <person name="Ritter A."/>
            <person name="Rousvoal S."/>
            <person name="Samanta M."/>
            <person name="Samson G."/>
            <person name="Schroeder D.C."/>
            <person name="Segurens B."/>
            <person name="Strittmatter M."/>
            <person name="Tonon T."/>
            <person name="Tregear J.W."/>
            <person name="Valentin K."/>
            <person name="von Dassow P."/>
            <person name="Yamagishi T."/>
            <person name="Van de Peer Y."/>
            <person name="Wincker P."/>
        </authorList>
    </citation>
    <scope>NUCLEOTIDE SEQUENCE [LARGE SCALE GENOMIC DNA]</scope>
    <source>
        <strain evidence="12">Ec32 / CCAP1310/4</strain>
    </source>
</reference>
<evidence type="ECO:0000313" key="11">
    <source>
        <dbReference type="EMBL" id="CBN78731.1"/>
    </source>
</evidence>
<feature type="compositionally biased region" description="Low complexity" evidence="9">
    <location>
        <begin position="361"/>
        <end position="374"/>
    </location>
</feature>
<dbReference type="SUPFAM" id="SSF56112">
    <property type="entry name" value="Protein kinase-like (PK-like)"/>
    <property type="match status" value="1"/>
</dbReference>
<sequence>MRPGSVRALRMPKKKPTKVYRYDGQSIWTSSDCGYASYSDYELGSFLGGGAAGVVYEAECFKTKRHLAVKVLNPIGYKLAPSGSLRFCEVIVKGQPYGDVGGGFGGRGTRGGGRGGHGGPGGGSGGGSGSGSGGGAGKMTEKHVWWLFNGSTRQTIAAYYDARTGVLKEMTLPKCIEVWGLGDDKGRRAGTRGGGRDRARRDRDKDRLKQEDRGVSRVFVGGEWLAIPSAPAKYDKFLRARASIFREISNMLQLTEHPNILRLHEALELVQDSKATIFLVLELARGGELFDRIKVDCGADEGAARHYFRQLLSGVRHCHDRGVCHRDLKPENLLLADPHDSSVLKIADFGFSALFRELETESSSGDDSSGPPTATGGGGGVPGVAGGGGPALRRPRSGLSLGGRVLREESGDGYDGTKADVWSMGVILYAMLAGNLPFEKELLACSRFAKFGAWARMPSATASLLAHCSGNPKDAMDMDCLDYPSWFFPQHFSFAARSLLSGLLHPDASCRLSVRQALRHPWVLDGRLYSGSGGSSSDGSDFSAGGAGGGVEEDWRAPDPQNIPSELLGADSDTEDEEEHANNGSREWKESSDIGLHRPGYTPALALPPLPPPPPPPPPPRPVVVVATPPEKQSTSSVGRKGVGVGPAKEVPAKTKRPSTTPEVSVELRGIREEGEGPAGSSTRLGGRGSAREGQGHPDAAAAAAAGGGDRQASKTTPAPRPAPPPTTAGDANPVPSTEAKEDNASRGMKQQPGGEHVASRSSGEEEKGVTPKGEGGVGGGDGKGVELETTGAGGRQVLSARRVRVATEVAVAAEAAEEGAAKEAQLAAITAATTTLSAAAAASSPPLPPPPLAPVEITDPFTTPPRKLRSPRPLDAFSSPPLAPVGSGRAVEEEESEFSLDAGPALPPEKGRARSREGLPPAGPGHARSRGENSSAFSLGVVERQLSMGVAGISIMEAAGQAEKRDGVVAAAAAAAAPPPAFHDLVKRSTRFMTSVPAAVVLRKIATIINADAHPLPYPYRNIKQKAVVHQDDYKLEIMRGGVLVCTVQIYLLGGEQGAAQYMVEFLRGQLDIFLFKRFYEDVRCKLNDLVKKDYSLALLESGTCTHRFSRFSNLA</sequence>
<keyword evidence="12" id="KW-1185">Reference proteome</keyword>
<feature type="domain" description="Protein kinase" evidence="10">
    <location>
        <begin position="41"/>
        <end position="523"/>
    </location>
</feature>
<dbReference type="EMBL" id="FN649729">
    <property type="protein sequence ID" value="CBN78731.1"/>
    <property type="molecule type" value="Genomic_DNA"/>
</dbReference>
<feature type="region of interest" description="Disordered" evidence="9">
    <location>
        <begin position="837"/>
        <end position="935"/>
    </location>
</feature>
<comment type="catalytic activity">
    <reaction evidence="7">
        <text>L-threonyl-[protein] + ATP = O-phospho-L-threonyl-[protein] + ADP + H(+)</text>
        <dbReference type="Rhea" id="RHEA:46608"/>
        <dbReference type="Rhea" id="RHEA-COMP:11060"/>
        <dbReference type="Rhea" id="RHEA-COMP:11605"/>
        <dbReference type="ChEBI" id="CHEBI:15378"/>
        <dbReference type="ChEBI" id="CHEBI:30013"/>
        <dbReference type="ChEBI" id="CHEBI:30616"/>
        <dbReference type="ChEBI" id="CHEBI:61977"/>
        <dbReference type="ChEBI" id="CHEBI:456216"/>
        <dbReference type="EC" id="2.7.11.1"/>
    </reaction>
</comment>
<name>D8LQG7_ECTSI</name>
<feature type="compositionally biased region" description="Basic and acidic residues" evidence="9">
    <location>
        <begin position="194"/>
        <end position="208"/>
    </location>
</feature>
<dbReference type="Gene3D" id="3.30.200.20">
    <property type="entry name" value="Phosphorylase Kinase, domain 1"/>
    <property type="match status" value="2"/>
</dbReference>
<dbReference type="InterPro" id="IPR011009">
    <property type="entry name" value="Kinase-like_dom_sf"/>
</dbReference>
<dbReference type="Pfam" id="PF00069">
    <property type="entry name" value="Pkinase"/>
    <property type="match status" value="2"/>
</dbReference>
<evidence type="ECO:0000313" key="12">
    <source>
        <dbReference type="Proteomes" id="UP000002630"/>
    </source>
</evidence>
<accession>D8LQG7</accession>
<keyword evidence="6" id="KW-0067">ATP-binding</keyword>
<dbReference type="PROSITE" id="PS50011">
    <property type="entry name" value="PROTEIN_KINASE_DOM"/>
    <property type="match status" value="1"/>
</dbReference>
<dbReference type="GO" id="GO:0007165">
    <property type="term" value="P:signal transduction"/>
    <property type="evidence" value="ECO:0007669"/>
    <property type="project" value="TreeGrafter"/>
</dbReference>
<feature type="region of interest" description="Disordered" evidence="9">
    <location>
        <begin position="186"/>
        <end position="208"/>
    </location>
</feature>
<evidence type="ECO:0000256" key="4">
    <source>
        <dbReference type="ARBA" id="ARBA00022741"/>
    </source>
</evidence>
<evidence type="ECO:0000256" key="7">
    <source>
        <dbReference type="ARBA" id="ARBA00047899"/>
    </source>
</evidence>
<organism evidence="11 12">
    <name type="scientific">Ectocarpus siliculosus</name>
    <name type="common">Brown alga</name>
    <name type="synonym">Conferva siliculosa</name>
    <dbReference type="NCBI Taxonomy" id="2880"/>
    <lineage>
        <taxon>Eukaryota</taxon>
        <taxon>Sar</taxon>
        <taxon>Stramenopiles</taxon>
        <taxon>Ochrophyta</taxon>
        <taxon>PX clade</taxon>
        <taxon>Phaeophyceae</taxon>
        <taxon>Ectocarpales</taxon>
        <taxon>Ectocarpaceae</taxon>
        <taxon>Ectocarpus</taxon>
    </lineage>
</organism>
<dbReference type="OrthoDB" id="539158at2759"/>
<evidence type="ECO:0000256" key="6">
    <source>
        <dbReference type="ARBA" id="ARBA00022840"/>
    </source>
</evidence>
<dbReference type="GO" id="GO:0004674">
    <property type="term" value="F:protein serine/threonine kinase activity"/>
    <property type="evidence" value="ECO:0007669"/>
    <property type="project" value="UniProtKB-KW"/>
</dbReference>
<evidence type="ECO:0000259" key="10">
    <source>
        <dbReference type="PROSITE" id="PS50011"/>
    </source>
</evidence>
<evidence type="ECO:0000256" key="3">
    <source>
        <dbReference type="ARBA" id="ARBA00022679"/>
    </source>
</evidence>
<dbReference type="InterPro" id="IPR000719">
    <property type="entry name" value="Prot_kinase_dom"/>
</dbReference>
<dbReference type="STRING" id="2880.D8LQG7"/>
<gene>
    <name evidence="11" type="primary">PK</name>
    <name evidence="11" type="ORF">Esi_0006_0097</name>
</gene>
<dbReference type="Proteomes" id="UP000002630">
    <property type="component" value="Linkage Group LG04"/>
</dbReference>
<dbReference type="PANTHER" id="PTHR43895:SF32">
    <property type="entry name" value="SERINE_THREONINE-PROTEIN KINASE CHK1"/>
    <property type="match status" value="1"/>
</dbReference>
<feature type="region of interest" description="Disordered" evidence="9">
    <location>
        <begin position="532"/>
        <end position="798"/>
    </location>
</feature>